<dbReference type="InterPro" id="IPR039425">
    <property type="entry name" value="RNA_pol_sigma-70-like"/>
</dbReference>
<feature type="domain" description="RNA polymerase sigma-70 region 2" evidence="7">
    <location>
        <begin position="47"/>
        <end position="114"/>
    </location>
</feature>
<comment type="similarity">
    <text evidence="1">Belongs to the sigma-70 factor family. ECF subfamily.</text>
</comment>
<dbReference type="OrthoDB" id="9785675at2"/>
<sequence>MRSRPSNSEPEHRRTVPPPVAAPAEDENWSLIVRRCLDGDSHAWAELVRAHHRRIYCICYRFTGSPQDAEDLTQEVFLRIYGNLASFDLVRGSFKTWATTLTRNLLVDHFRRTKQQRVTDSIDAGWDGVDELPVSDRIADNRPSPHDRAAGRELQKMVQQALAKVSPELREAVILRDLQDMDYKEIAQVLRIPEGTVKSRISRGRAELARLLEKNRGQVV</sequence>
<dbReference type="RefSeq" id="WP_131997928.1">
    <property type="nucleotide sequence ID" value="NZ_SMGK01000005.1"/>
</dbReference>
<dbReference type="GO" id="GO:0003677">
    <property type="term" value="F:DNA binding"/>
    <property type="evidence" value="ECO:0007669"/>
    <property type="project" value="UniProtKB-KW"/>
</dbReference>
<dbReference type="GO" id="GO:0016987">
    <property type="term" value="F:sigma factor activity"/>
    <property type="evidence" value="ECO:0007669"/>
    <property type="project" value="UniProtKB-KW"/>
</dbReference>
<comment type="caution">
    <text evidence="9">The sequence shown here is derived from an EMBL/GenBank/DDBJ whole genome shotgun (WGS) entry which is preliminary data.</text>
</comment>
<dbReference type="EMBL" id="SMGK01000005">
    <property type="protein sequence ID" value="TCK71521.1"/>
    <property type="molecule type" value="Genomic_DNA"/>
</dbReference>
<dbReference type="Gene3D" id="1.10.10.10">
    <property type="entry name" value="Winged helix-like DNA-binding domain superfamily/Winged helix DNA-binding domain"/>
    <property type="match status" value="1"/>
</dbReference>
<evidence type="ECO:0000313" key="9">
    <source>
        <dbReference type="EMBL" id="TCK71521.1"/>
    </source>
</evidence>
<evidence type="ECO:0000256" key="4">
    <source>
        <dbReference type="ARBA" id="ARBA00023125"/>
    </source>
</evidence>
<dbReference type="InterPro" id="IPR007627">
    <property type="entry name" value="RNA_pol_sigma70_r2"/>
</dbReference>
<dbReference type="InterPro" id="IPR013324">
    <property type="entry name" value="RNA_pol_sigma_r3/r4-like"/>
</dbReference>
<dbReference type="InterPro" id="IPR013249">
    <property type="entry name" value="RNA_pol_sigma70_r4_t2"/>
</dbReference>
<gene>
    <name evidence="9" type="ORF">C7378_2800</name>
</gene>
<dbReference type="AlphaFoldDB" id="A0A4V2PUR3"/>
<keyword evidence="3" id="KW-0731">Sigma factor</keyword>
<organism evidence="9 10">
    <name type="scientific">Acidipila rosea</name>
    <dbReference type="NCBI Taxonomy" id="768535"/>
    <lineage>
        <taxon>Bacteria</taxon>
        <taxon>Pseudomonadati</taxon>
        <taxon>Acidobacteriota</taxon>
        <taxon>Terriglobia</taxon>
        <taxon>Terriglobales</taxon>
        <taxon>Acidobacteriaceae</taxon>
        <taxon>Acidipila</taxon>
    </lineage>
</organism>
<protein>
    <submittedName>
        <fullName evidence="9">RNA polymerase sigma-70 factor (ECF subfamily)</fullName>
    </submittedName>
</protein>
<dbReference type="InterPro" id="IPR013325">
    <property type="entry name" value="RNA_pol_sigma_r2"/>
</dbReference>
<dbReference type="InterPro" id="IPR036388">
    <property type="entry name" value="WH-like_DNA-bd_sf"/>
</dbReference>
<evidence type="ECO:0000256" key="5">
    <source>
        <dbReference type="ARBA" id="ARBA00023163"/>
    </source>
</evidence>
<keyword evidence="4" id="KW-0238">DNA-binding</keyword>
<proteinExistence type="inferred from homology"/>
<dbReference type="Proteomes" id="UP000295210">
    <property type="component" value="Unassembled WGS sequence"/>
</dbReference>
<dbReference type="SUPFAM" id="SSF88946">
    <property type="entry name" value="Sigma2 domain of RNA polymerase sigma factors"/>
    <property type="match status" value="1"/>
</dbReference>
<keyword evidence="10" id="KW-1185">Reference proteome</keyword>
<dbReference type="Pfam" id="PF08281">
    <property type="entry name" value="Sigma70_r4_2"/>
    <property type="match status" value="1"/>
</dbReference>
<dbReference type="SUPFAM" id="SSF88659">
    <property type="entry name" value="Sigma3 and sigma4 domains of RNA polymerase sigma factors"/>
    <property type="match status" value="1"/>
</dbReference>
<dbReference type="PANTHER" id="PTHR43133:SF8">
    <property type="entry name" value="RNA POLYMERASE SIGMA FACTOR HI_1459-RELATED"/>
    <property type="match status" value="1"/>
</dbReference>
<dbReference type="InterPro" id="IPR014284">
    <property type="entry name" value="RNA_pol_sigma-70_dom"/>
</dbReference>
<evidence type="ECO:0000256" key="2">
    <source>
        <dbReference type="ARBA" id="ARBA00023015"/>
    </source>
</evidence>
<dbReference type="NCBIfam" id="TIGR02937">
    <property type="entry name" value="sigma70-ECF"/>
    <property type="match status" value="1"/>
</dbReference>
<reference evidence="9 10" key="1">
    <citation type="submission" date="2019-03" db="EMBL/GenBank/DDBJ databases">
        <title>Genomic Encyclopedia of Type Strains, Phase IV (KMG-IV): sequencing the most valuable type-strain genomes for metagenomic binning, comparative biology and taxonomic classification.</title>
        <authorList>
            <person name="Goeker M."/>
        </authorList>
    </citation>
    <scope>NUCLEOTIDE SEQUENCE [LARGE SCALE GENOMIC DNA]</scope>
    <source>
        <strain evidence="9 10">DSM 103428</strain>
    </source>
</reference>
<name>A0A4V2PUR3_9BACT</name>
<evidence type="ECO:0000256" key="1">
    <source>
        <dbReference type="ARBA" id="ARBA00010641"/>
    </source>
</evidence>
<dbReference type="Gene3D" id="1.10.1740.10">
    <property type="match status" value="1"/>
</dbReference>
<feature type="region of interest" description="Disordered" evidence="6">
    <location>
        <begin position="1"/>
        <end position="22"/>
    </location>
</feature>
<keyword evidence="5" id="KW-0804">Transcription</keyword>
<feature type="domain" description="RNA polymerase sigma factor 70 region 4 type 2" evidence="8">
    <location>
        <begin position="157"/>
        <end position="208"/>
    </location>
</feature>
<evidence type="ECO:0000256" key="3">
    <source>
        <dbReference type="ARBA" id="ARBA00023082"/>
    </source>
</evidence>
<evidence type="ECO:0000256" key="6">
    <source>
        <dbReference type="SAM" id="MobiDB-lite"/>
    </source>
</evidence>
<evidence type="ECO:0000313" key="10">
    <source>
        <dbReference type="Proteomes" id="UP000295210"/>
    </source>
</evidence>
<evidence type="ECO:0000259" key="8">
    <source>
        <dbReference type="Pfam" id="PF08281"/>
    </source>
</evidence>
<keyword evidence="2" id="KW-0805">Transcription regulation</keyword>
<dbReference type="Pfam" id="PF04542">
    <property type="entry name" value="Sigma70_r2"/>
    <property type="match status" value="1"/>
</dbReference>
<accession>A0A4V2PUR3</accession>
<evidence type="ECO:0000259" key="7">
    <source>
        <dbReference type="Pfam" id="PF04542"/>
    </source>
</evidence>
<dbReference type="PANTHER" id="PTHR43133">
    <property type="entry name" value="RNA POLYMERASE ECF-TYPE SIGMA FACTO"/>
    <property type="match status" value="1"/>
</dbReference>
<dbReference type="CDD" id="cd06171">
    <property type="entry name" value="Sigma70_r4"/>
    <property type="match status" value="1"/>
</dbReference>
<dbReference type="GO" id="GO:0006352">
    <property type="term" value="P:DNA-templated transcription initiation"/>
    <property type="evidence" value="ECO:0007669"/>
    <property type="project" value="InterPro"/>
</dbReference>